<evidence type="ECO:0000313" key="1">
    <source>
        <dbReference type="EMBL" id="GCC53324.1"/>
    </source>
</evidence>
<dbReference type="Proteomes" id="UP000288227">
    <property type="component" value="Unassembled WGS sequence"/>
</dbReference>
<dbReference type="AlphaFoldDB" id="A0A401UEP9"/>
<evidence type="ECO:0000313" key="2">
    <source>
        <dbReference type="Proteomes" id="UP000288227"/>
    </source>
</evidence>
<sequence>MKNIPSIVTYLILLSFLKCNSQNEILIRPNLEFTTRIGERNYFEKDLTFIKGILDNDLYSVQRYSFLPETVFSENNKLIFFDKFSLNLMEYDCKTKGNRNIFEISNQLKSIGDYPNYRIELIDVNSGFLSFYSMAKNELILFNRNTNKLFCRTQIPMPLFVASSLLSEPIKVSTHSINYKLTQCELMEFSRNKNIPANSNGLFLKHDDRIYYQSLEASSIISAGEVNQLLTIDRFTLNSNLSLKNFDLIHINEKYFVLASNPEHGLGKLIFFERGTGNHYKTLTISPNILSNKKVDFYNAISDYPSPDSDESTIYLRITSLNNTYYLMFQSDYTIKIYSFEF</sequence>
<dbReference type="EMBL" id="BHXQ01000007">
    <property type="protein sequence ID" value="GCC53324.1"/>
    <property type="molecule type" value="Genomic_DNA"/>
</dbReference>
<organism evidence="1 2">
    <name type="scientific">Chryseotalea sanaruensis</name>
    <dbReference type="NCBI Taxonomy" id="2482724"/>
    <lineage>
        <taxon>Bacteria</taxon>
        <taxon>Pseudomonadati</taxon>
        <taxon>Bacteroidota</taxon>
        <taxon>Cytophagia</taxon>
        <taxon>Cytophagales</taxon>
        <taxon>Chryseotaleaceae</taxon>
        <taxon>Chryseotalea</taxon>
    </lineage>
</organism>
<comment type="caution">
    <text evidence="1">The sequence shown here is derived from an EMBL/GenBank/DDBJ whole genome shotgun (WGS) entry which is preliminary data.</text>
</comment>
<gene>
    <name evidence="1" type="ORF">SanaruYs_35670</name>
</gene>
<keyword evidence="2" id="KW-1185">Reference proteome</keyword>
<name>A0A401UEP9_9BACT</name>
<reference evidence="1 2" key="1">
    <citation type="submission" date="2018-11" db="EMBL/GenBank/DDBJ databases">
        <title>Chryseotalea sanarue gen. nov., sp., nov., a member of the family Cytophagaceae, isolated from a brackish lake in Hamamatsu Japan.</title>
        <authorList>
            <person name="Maejima Y."/>
            <person name="Iino T."/>
            <person name="Muraguchi Y."/>
            <person name="Fukuda K."/>
            <person name="Ohkuma M."/>
            <person name="Moriuchi R."/>
            <person name="Dohra H."/>
            <person name="Kimbara K."/>
            <person name="Shintani M."/>
        </authorList>
    </citation>
    <scope>NUCLEOTIDE SEQUENCE [LARGE SCALE GENOMIC DNA]</scope>
    <source>
        <strain evidence="1 2">Ys</strain>
    </source>
</reference>
<protein>
    <submittedName>
        <fullName evidence="1">Uncharacterized protein</fullName>
    </submittedName>
</protein>
<accession>A0A401UEP9</accession>
<dbReference type="RefSeq" id="WP_127123973.1">
    <property type="nucleotide sequence ID" value="NZ_BHXQ01000007.1"/>
</dbReference>
<proteinExistence type="predicted"/>